<reference evidence="2" key="1">
    <citation type="submission" date="2021-10" db="EMBL/GenBank/DDBJ databases">
        <title>Tropical sea cucumber genome reveals ecological adaptation and Cuvierian tubules defense mechanism.</title>
        <authorList>
            <person name="Chen T."/>
        </authorList>
    </citation>
    <scope>NUCLEOTIDE SEQUENCE</scope>
    <source>
        <strain evidence="2">Nanhai2018</strain>
        <tissue evidence="2">Muscle</tissue>
    </source>
</reference>
<dbReference type="AlphaFoldDB" id="A0A9Q1CBR0"/>
<dbReference type="OrthoDB" id="6126662at2759"/>
<name>A0A9Q1CBR0_HOLLE</name>
<protein>
    <recommendedName>
        <fullName evidence="4">PDZ domain-containing protein</fullName>
    </recommendedName>
</protein>
<proteinExistence type="predicted"/>
<evidence type="ECO:0008006" key="4">
    <source>
        <dbReference type="Google" id="ProtNLM"/>
    </source>
</evidence>
<dbReference type="EMBL" id="JAIZAY010000005">
    <property type="protein sequence ID" value="KAJ8042025.1"/>
    <property type="molecule type" value="Genomic_DNA"/>
</dbReference>
<keyword evidence="3" id="KW-1185">Reference proteome</keyword>
<evidence type="ECO:0000313" key="2">
    <source>
        <dbReference type="EMBL" id="KAJ8042025.1"/>
    </source>
</evidence>
<comment type="caution">
    <text evidence="2">The sequence shown here is derived from an EMBL/GenBank/DDBJ whole genome shotgun (WGS) entry which is preliminary data.</text>
</comment>
<evidence type="ECO:0000256" key="1">
    <source>
        <dbReference type="SAM" id="MobiDB-lite"/>
    </source>
</evidence>
<organism evidence="2 3">
    <name type="scientific">Holothuria leucospilota</name>
    <name type="common">Black long sea cucumber</name>
    <name type="synonym">Mertensiothuria leucospilota</name>
    <dbReference type="NCBI Taxonomy" id="206669"/>
    <lineage>
        <taxon>Eukaryota</taxon>
        <taxon>Metazoa</taxon>
        <taxon>Echinodermata</taxon>
        <taxon>Eleutherozoa</taxon>
        <taxon>Echinozoa</taxon>
        <taxon>Holothuroidea</taxon>
        <taxon>Aspidochirotacea</taxon>
        <taxon>Aspidochirotida</taxon>
        <taxon>Holothuriidae</taxon>
        <taxon>Holothuria</taxon>
    </lineage>
</organism>
<accession>A0A9Q1CBR0</accession>
<feature type="region of interest" description="Disordered" evidence="1">
    <location>
        <begin position="137"/>
        <end position="163"/>
    </location>
</feature>
<dbReference type="Proteomes" id="UP001152320">
    <property type="component" value="Chromosome 5"/>
</dbReference>
<evidence type="ECO:0000313" key="3">
    <source>
        <dbReference type="Proteomes" id="UP001152320"/>
    </source>
</evidence>
<sequence length="491" mass="55964">MAANAYVTRMTSEQLKELSMSHTVTILSHPEEKPKNRQIFSDRIRATSTFLIEKEDQNVTDVIYESVEEIRSIKNGDLLQVTGKFGTYFIKFQTRDALKSWLDYLQRTLRVSGISRSRPYHSERHIRPHLHQDLQKKHLSTQDVEQNYSRYDDQGNRRRDGVIYDDPSSLEYVSEYIDAGSLVSDDYVNTNFHRKITTGPRTRLVIENVHGNIIINGDSSKDLYGDQYRSSKSPYECLSSQQNTSAVYQGLRQTHNNREETIYRIAEESDWGPAEGMFETDKPKDIEEGDYDVVPPAVPARPMVNQFSQVKKEQEQGIVNRTIPKTSCRRMKFSSKSSFVYISDTPKTDNSFYVGDKVQSINGHEVGADTAFVERLINTSVTKDVVLTLKRLPEAEIGLIRRHSLDQNIGITLKDTKIKSVTKGSLFSEKFGYGCHRCITHINGTYFRYGTSAENVHQFLSGCGLEVAIVLQPSNFVKELTHGTASGKKHF</sequence>
<feature type="compositionally biased region" description="Basic and acidic residues" evidence="1">
    <location>
        <begin position="150"/>
        <end position="162"/>
    </location>
</feature>
<gene>
    <name evidence="2" type="ORF">HOLleu_12989</name>
</gene>